<protein>
    <submittedName>
        <fullName evidence="2">Uncharacterized protein</fullName>
    </submittedName>
</protein>
<feature type="chain" id="PRO_5043707780" evidence="1">
    <location>
        <begin position="25"/>
        <end position="278"/>
    </location>
</feature>
<reference evidence="2 3" key="1">
    <citation type="submission" date="2024-05" db="EMBL/GenBank/DDBJ databases">
        <authorList>
            <person name="Wallberg A."/>
        </authorList>
    </citation>
    <scope>NUCLEOTIDE SEQUENCE [LARGE SCALE GENOMIC DNA]</scope>
</reference>
<keyword evidence="1" id="KW-0732">Signal</keyword>
<dbReference type="Proteomes" id="UP001497623">
    <property type="component" value="Unassembled WGS sequence"/>
</dbReference>
<dbReference type="AlphaFoldDB" id="A0AAV2RGN8"/>
<accession>A0AAV2RGN8</accession>
<gene>
    <name evidence="2" type="ORF">MNOR_LOCUS23910</name>
</gene>
<evidence type="ECO:0000256" key="1">
    <source>
        <dbReference type="SAM" id="SignalP"/>
    </source>
</evidence>
<evidence type="ECO:0000313" key="3">
    <source>
        <dbReference type="Proteomes" id="UP001497623"/>
    </source>
</evidence>
<evidence type="ECO:0000313" key="2">
    <source>
        <dbReference type="EMBL" id="CAL4123244.1"/>
    </source>
</evidence>
<keyword evidence="3" id="KW-1185">Reference proteome</keyword>
<dbReference type="EMBL" id="CAXKWB010021521">
    <property type="protein sequence ID" value="CAL4123244.1"/>
    <property type="molecule type" value="Genomic_DNA"/>
</dbReference>
<sequence length="278" mass="31078">PGVLQASIGLVISLLDLMFPHTFSTILEVDFDTPFDRHIIIRESEDTRIRAIGLRLPNVHKSIRRRLTTGSRYLRRLSTKKNPTGSRRSVPAASYNIGVDPSPAPVIKRNRTSSNNKSVRISMDEPELSIDINQDGDMLKKDLHVLDSLPEGNEIYPDLDNLHKISEFAASAPSVSSEDSSSSAETVSFDISASAPLDDVEVEDTISKRNDDSEIEYDSESGEENVNVIRIHQTDARGQILTRKSKIDRSTIHITWQEELILDNEDPMGINDSENEEN</sequence>
<feature type="signal peptide" evidence="1">
    <location>
        <begin position="1"/>
        <end position="24"/>
    </location>
</feature>
<proteinExistence type="predicted"/>
<organism evidence="2 3">
    <name type="scientific">Meganyctiphanes norvegica</name>
    <name type="common">Northern krill</name>
    <name type="synonym">Thysanopoda norvegica</name>
    <dbReference type="NCBI Taxonomy" id="48144"/>
    <lineage>
        <taxon>Eukaryota</taxon>
        <taxon>Metazoa</taxon>
        <taxon>Ecdysozoa</taxon>
        <taxon>Arthropoda</taxon>
        <taxon>Crustacea</taxon>
        <taxon>Multicrustacea</taxon>
        <taxon>Malacostraca</taxon>
        <taxon>Eumalacostraca</taxon>
        <taxon>Eucarida</taxon>
        <taxon>Euphausiacea</taxon>
        <taxon>Euphausiidae</taxon>
        <taxon>Meganyctiphanes</taxon>
    </lineage>
</organism>
<name>A0AAV2RGN8_MEGNR</name>
<comment type="caution">
    <text evidence="2">The sequence shown here is derived from an EMBL/GenBank/DDBJ whole genome shotgun (WGS) entry which is preliminary data.</text>
</comment>
<feature type="non-terminal residue" evidence="2">
    <location>
        <position position="1"/>
    </location>
</feature>